<dbReference type="Proteomes" id="UP000005856">
    <property type="component" value="Unassembled WGS sequence"/>
</dbReference>
<dbReference type="GO" id="GO:0016301">
    <property type="term" value="F:kinase activity"/>
    <property type="evidence" value="ECO:0007669"/>
    <property type="project" value="UniProtKB-KW"/>
</dbReference>
<dbReference type="eggNOG" id="COG0237">
    <property type="taxonomic scope" value="Bacteria"/>
</dbReference>
<reference evidence="1 2" key="1">
    <citation type="submission" date="2007-06" db="EMBL/GenBank/DDBJ databases">
        <authorList>
            <person name="Green D."/>
            <person name="Ferriera S."/>
            <person name="Johnson J."/>
            <person name="Kravitz S."/>
            <person name="Beeson K."/>
            <person name="Sutton G."/>
            <person name="Rogers Y.-H."/>
            <person name="Friedman R."/>
            <person name="Frazier M."/>
            <person name="Venter J.C."/>
        </authorList>
    </citation>
    <scope>NUCLEOTIDE SEQUENCE [LARGE SCALE GENOMIC DNA]</scope>
    <source>
        <strain evidence="1 2">DG893</strain>
    </source>
</reference>
<dbReference type="Gene3D" id="3.40.50.300">
    <property type="entry name" value="P-loop containing nucleotide triphosphate hydrolases"/>
    <property type="match status" value="1"/>
</dbReference>
<accession>A6F0L3</accession>
<protein>
    <submittedName>
        <fullName evidence="1">Deoxynucleotide monophosphate kinase, putative</fullName>
    </submittedName>
</protein>
<comment type="caution">
    <text evidence="1">The sequence shown here is derived from an EMBL/GenBank/DDBJ whole genome shotgun (WGS) entry which is preliminary data.</text>
</comment>
<dbReference type="Pfam" id="PF21448">
    <property type="entry name" value="DNMK"/>
    <property type="match status" value="2"/>
</dbReference>
<keyword evidence="1" id="KW-0418">Kinase</keyword>
<dbReference type="AlphaFoldDB" id="A6F0L3"/>
<dbReference type="OrthoDB" id="5401711at2"/>
<organism evidence="1 2">
    <name type="scientific">Marinobacter algicola DG893</name>
    <dbReference type="NCBI Taxonomy" id="443152"/>
    <lineage>
        <taxon>Bacteria</taxon>
        <taxon>Pseudomonadati</taxon>
        <taxon>Pseudomonadota</taxon>
        <taxon>Gammaproteobacteria</taxon>
        <taxon>Pseudomonadales</taxon>
        <taxon>Marinobacteraceae</taxon>
        <taxon>Marinobacter</taxon>
    </lineage>
</organism>
<sequence length="179" mass="19919">MKLIGITGKARSGKDTAARVLIEQRGLIKYSFADPMKEGVKVMLGLTDEHVNGDLKEQVVPELGVSPRRILQTLGTEWGRDIIRSDLWVVLAQQKWEAIKAATDGTFHGGMIVPDVRFEDEAAFIRDNGGLLIHIERKGAQEIEGHVSEAGVEWKRGDTRICNNGSLSDLRRFVLWATK</sequence>
<evidence type="ECO:0000313" key="2">
    <source>
        <dbReference type="Proteomes" id="UP000005856"/>
    </source>
</evidence>
<evidence type="ECO:0000313" key="1">
    <source>
        <dbReference type="EMBL" id="EDM47774.1"/>
    </source>
</evidence>
<dbReference type="RefSeq" id="WP_007153809.1">
    <property type="nucleotide sequence ID" value="NZ_ABCP01000013.1"/>
</dbReference>
<dbReference type="SUPFAM" id="SSF52540">
    <property type="entry name" value="P-loop containing nucleoside triphosphate hydrolases"/>
    <property type="match status" value="1"/>
</dbReference>
<dbReference type="STRING" id="443152.MDG893_20679"/>
<dbReference type="EMBL" id="ABCP01000013">
    <property type="protein sequence ID" value="EDM47774.1"/>
    <property type="molecule type" value="Genomic_DNA"/>
</dbReference>
<gene>
    <name evidence="1" type="ORF">MDG893_20679</name>
</gene>
<dbReference type="InterPro" id="IPR027417">
    <property type="entry name" value="P-loop_NTPase"/>
</dbReference>
<name>A6F0L3_9GAMM</name>
<keyword evidence="1" id="KW-0808">Transferase</keyword>
<proteinExistence type="predicted"/>
<dbReference type="InterPro" id="IPR048444">
    <property type="entry name" value="DNMK"/>
</dbReference>
<keyword evidence="2" id="KW-1185">Reference proteome</keyword>